<name>A0A8J2PP90_9HEXA</name>
<evidence type="ECO:0000313" key="1">
    <source>
        <dbReference type="EMBL" id="CAG7820049.1"/>
    </source>
</evidence>
<dbReference type="EMBL" id="CAJVCH010467931">
    <property type="protein sequence ID" value="CAG7820049.1"/>
    <property type="molecule type" value="Genomic_DNA"/>
</dbReference>
<reference evidence="1" key="1">
    <citation type="submission" date="2021-06" db="EMBL/GenBank/DDBJ databases">
        <authorList>
            <person name="Hodson N. C."/>
            <person name="Mongue J. A."/>
            <person name="Jaron S. K."/>
        </authorList>
    </citation>
    <scope>NUCLEOTIDE SEQUENCE</scope>
</reference>
<evidence type="ECO:0000313" key="2">
    <source>
        <dbReference type="Proteomes" id="UP000708208"/>
    </source>
</evidence>
<accession>A0A8J2PP90</accession>
<organism evidence="1 2">
    <name type="scientific">Allacma fusca</name>
    <dbReference type="NCBI Taxonomy" id="39272"/>
    <lineage>
        <taxon>Eukaryota</taxon>
        <taxon>Metazoa</taxon>
        <taxon>Ecdysozoa</taxon>
        <taxon>Arthropoda</taxon>
        <taxon>Hexapoda</taxon>
        <taxon>Collembola</taxon>
        <taxon>Symphypleona</taxon>
        <taxon>Sminthuridae</taxon>
        <taxon>Allacma</taxon>
    </lineage>
</organism>
<protein>
    <submittedName>
        <fullName evidence="1">Uncharacterized protein</fullName>
    </submittedName>
</protein>
<dbReference type="AlphaFoldDB" id="A0A8J2PP90"/>
<sequence length="90" mass="9939">EQSALKAAFLNTHGTPLHEQCKDGKLTLARYVHQAKNVVEGRCTRPSNAGKLMSSHRNVAEERQTCTQSEIGCIDFRDAAIHSLGFKSSR</sequence>
<dbReference type="Proteomes" id="UP000708208">
    <property type="component" value="Unassembled WGS sequence"/>
</dbReference>
<gene>
    <name evidence="1" type="ORF">AFUS01_LOCUS30459</name>
</gene>
<feature type="non-terminal residue" evidence="1">
    <location>
        <position position="1"/>
    </location>
</feature>
<proteinExistence type="predicted"/>
<comment type="caution">
    <text evidence="1">The sequence shown here is derived from an EMBL/GenBank/DDBJ whole genome shotgun (WGS) entry which is preliminary data.</text>
</comment>
<keyword evidence="2" id="KW-1185">Reference proteome</keyword>